<evidence type="ECO:0000313" key="4">
    <source>
        <dbReference type="EMBL" id="MDR7333421.1"/>
    </source>
</evidence>
<dbReference type="PROSITE" id="PS50110">
    <property type="entry name" value="RESPONSE_REGULATORY"/>
    <property type="match status" value="1"/>
</dbReference>
<dbReference type="InterPro" id="IPR001789">
    <property type="entry name" value="Sig_transdc_resp-reg_receiver"/>
</dbReference>
<evidence type="ECO:0000256" key="2">
    <source>
        <dbReference type="PROSITE-ProRule" id="PRU00169"/>
    </source>
</evidence>
<comment type="caution">
    <text evidence="4">The sequence shown here is derived from an EMBL/GenBank/DDBJ whole genome shotgun (WGS) entry which is preliminary data.</text>
</comment>
<dbReference type="EMBL" id="JAVDXV010000004">
    <property type="protein sequence ID" value="MDR7333421.1"/>
    <property type="molecule type" value="Genomic_DNA"/>
</dbReference>
<name>A0ABU2A8D0_9BURK</name>
<keyword evidence="1 2" id="KW-0597">Phosphoprotein</keyword>
<dbReference type="PANTHER" id="PTHR44591">
    <property type="entry name" value="STRESS RESPONSE REGULATOR PROTEIN 1"/>
    <property type="match status" value="1"/>
</dbReference>
<accession>A0ABU2A8D0</accession>
<dbReference type="PANTHER" id="PTHR44591:SF23">
    <property type="entry name" value="CHEY SUBFAMILY"/>
    <property type="match status" value="1"/>
</dbReference>
<dbReference type="SUPFAM" id="SSF52172">
    <property type="entry name" value="CheY-like"/>
    <property type="match status" value="1"/>
</dbReference>
<feature type="domain" description="Response regulatory" evidence="3">
    <location>
        <begin position="4"/>
        <end position="120"/>
    </location>
</feature>
<sequence>MAARILVIEDNAANLELVRYLLSYSGYVVLEARDGAQGVEMALRERPDLIVCDLQMPLLDGYQVLDRLRQTPGSEGTVIVAVTAFSMPNDRQKVIDAGFDGYLSKPIEPEKFVAQIEAYLPADLRLPRPDTEA</sequence>
<dbReference type="SMART" id="SM00448">
    <property type="entry name" value="REC"/>
    <property type="match status" value="1"/>
</dbReference>
<protein>
    <submittedName>
        <fullName evidence="4">Two-component system cell cycle response regulator DivK</fullName>
    </submittedName>
</protein>
<dbReference type="Proteomes" id="UP001180825">
    <property type="component" value="Unassembled WGS sequence"/>
</dbReference>
<dbReference type="RefSeq" id="WP_310328984.1">
    <property type="nucleotide sequence ID" value="NZ_JAVDXV010000004.1"/>
</dbReference>
<evidence type="ECO:0000259" key="3">
    <source>
        <dbReference type="PROSITE" id="PS50110"/>
    </source>
</evidence>
<gene>
    <name evidence="4" type="ORF">J2X21_002555</name>
</gene>
<keyword evidence="5" id="KW-1185">Reference proteome</keyword>
<dbReference type="InterPro" id="IPR050595">
    <property type="entry name" value="Bact_response_regulator"/>
</dbReference>
<dbReference type="InterPro" id="IPR011006">
    <property type="entry name" value="CheY-like_superfamily"/>
</dbReference>
<feature type="modified residue" description="4-aspartylphosphate" evidence="2">
    <location>
        <position position="53"/>
    </location>
</feature>
<reference evidence="4 5" key="1">
    <citation type="submission" date="2023-07" db="EMBL/GenBank/DDBJ databases">
        <title>Sorghum-associated microbial communities from plants grown in Nebraska, USA.</title>
        <authorList>
            <person name="Schachtman D."/>
        </authorList>
    </citation>
    <scope>NUCLEOTIDE SEQUENCE [LARGE SCALE GENOMIC DNA]</scope>
    <source>
        <strain evidence="4 5">BE316</strain>
    </source>
</reference>
<organism evidence="4 5">
    <name type="scientific">Roseateles asaccharophilus</name>
    <dbReference type="NCBI Taxonomy" id="582607"/>
    <lineage>
        <taxon>Bacteria</taxon>
        <taxon>Pseudomonadati</taxon>
        <taxon>Pseudomonadota</taxon>
        <taxon>Betaproteobacteria</taxon>
        <taxon>Burkholderiales</taxon>
        <taxon>Sphaerotilaceae</taxon>
        <taxon>Roseateles</taxon>
    </lineage>
</organism>
<evidence type="ECO:0000256" key="1">
    <source>
        <dbReference type="ARBA" id="ARBA00022553"/>
    </source>
</evidence>
<evidence type="ECO:0000313" key="5">
    <source>
        <dbReference type="Proteomes" id="UP001180825"/>
    </source>
</evidence>
<dbReference type="Pfam" id="PF00072">
    <property type="entry name" value="Response_reg"/>
    <property type="match status" value="1"/>
</dbReference>
<dbReference type="Gene3D" id="3.40.50.2300">
    <property type="match status" value="1"/>
</dbReference>
<proteinExistence type="predicted"/>